<proteinExistence type="predicted"/>
<reference evidence="2" key="1">
    <citation type="submission" date="2025-08" db="UniProtKB">
        <authorList>
            <consortium name="Ensembl"/>
        </authorList>
    </citation>
    <scope>IDENTIFICATION</scope>
</reference>
<dbReference type="SUPFAM" id="SSF48726">
    <property type="entry name" value="Immunoglobulin"/>
    <property type="match status" value="1"/>
</dbReference>
<evidence type="ECO:0000259" key="1">
    <source>
        <dbReference type="SMART" id="SM00409"/>
    </source>
</evidence>
<dbReference type="AlphaFoldDB" id="A0A8C3T300"/>
<dbReference type="CDD" id="cd00099">
    <property type="entry name" value="IgV"/>
    <property type="match status" value="1"/>
</dbReference>
<dbReference type="Proteomes" id="UP000694403">
    <property type="component" value="Unplaced"/>
</dbReference>
<dbReference type="Gene3D" id="2.60.40.10">
    <property type="entry name" value="Immunoglobulins"/>
    <property type="match status" value="1"/>
</dbReference>
<feature type="domain" description="Immunoglobulin" evidence="1">
    <location>
        <begin position="22"/>
        <end position="112"/>
    </location>
</feature>
<dbReference type="Pfam" id="PF07686">
    <property type="entry name" value="V-set"/>
    <property type="match status" value="1"/>
</dbReference>
<reference evidence="2" key="2">
    <citation type="submission" date="2025-09" db="UniProtKB">
        <authorList>
            <consortium name="Ensembl"/>
        </authorList>
    </citation>
    <scope>IDENTIFICATION</scope>
</reference>
<dbReference type="InterPro" id="IPR036179">
    <property type="entry name" value="Ig-like_dom_sf"/>
</dbReference>
<dbReference type="InterPro" id="IPR003599">
    <property type="entry name" value="Ig_sub"/>
</dbReference>
<sequence>MQPPPPASSQMLGAQLSLYQTQRFLFVEISATAKIPCEGPTCIKKCLNDQNVSKFFASADGKYSSKANTAANRFSLIISNVQREDSGVYYCGLISFIYLQPNFGNGTRLIVTGEFPMRNFYCCLCLFQDSSPGSQHPQLQRSIRYGSLLFWKEKVKVRPSFWSSRRGARSFTANFATNVL</sequence>
<protein>
    <recommendedName>
        <fullName evidence="1">Immunoglobulin domain-containing protein</fullName>
    </recommendedName>
</protein>
<keyword evidence="3" id="KW-1185">Reference proteome</keyword>
<dbReference type="InterPro" id="IPR013106">
    <property type="entry name" value="Ig_V-set"/>
</dbReference>
<name>A0A8C3T300_CHESE</name>
<dbReference type="InterPro" id="IPR013783">
    <property type="entry name" value="Ig-like_fold"/>
</dbReference>
<evidence type="ECO:0000313" key="3">
    <source>
        <dbReference type="Proteomes" id="UP000694403"/>
    </source>
</evidence>
<dbReference type="Ensembl" id="ENSCSRT00000023701.1">
    <property type="protein sequence ID" value="ENSCSRP00000022708.1"/>
    <property type="gene ID" value="ENSCSRG00000017097.1"/>
</dbReference>
<evidence type="ECO:0000313" key="2">
    <source>
        <dbReference type="Ensembl" id="ENSCSRP00000022708.1"/>
    </source>
</evidence>
<accession>A0A8C3T300</accession>
<dbReference type="SMART" id="SM00409">
    <property type="entry name" value="IG"/>
    <property type="match status" value="1"/>
</dbReference>
<organism evidence="2 3">
    <name type="scientific">Chelydra serpentina</name>
    <name type="common">Snapping turtle</name>
    <name type="synonym">Testudo serpentina</name>
    <dbReference type="NCBI Taxonomy" id="8475"/>
    <lineage>
        <taxon>Eukaryota</taxon>
        <taxon>Metazoa</taxon>
        <taxon>Chordata</taxon>
        <taxon>Craniata</taxon>
        <taxon>Vertebrata</taxon>
        <taxon>Euteleostomi</taxon>
        <taxon>Archelosauria</taxon>
        <taxon>Testudinata</taxon>
        <taxon>Testudines</taxon>
        <taxon>Cryptodira</taxon>
        <taxon>Durocryptodira</taxon>
        <taxon>Americhelydia</taxon>
        <taxon>Chelydroidea</taxon>
        <taxon>Chelydridae</taxon>
        <taxon>Chelydra</taxon>
    </lineage>
</organism>